<sequence length="1729" mass="195083">MTTDWHCIEKTALNVKAPPRIDCTDVHPLKQATVTMLESKGTRNRKPSSASVIAIIDPCEAFDGSDPLSQFARQASLEVDPLSQIAADYELGAKQTDSPLEEAIEPWSSRRSAILSKYTTAERLSIVTSFVSGSESIKSQTTMTEKIKHRLEQLDDFADGSYHLQDVTQQEYVLRIEQFNQELVQAWNNDHRVTALKIAIQCSKLLADTSVMQFYPSQFVLITDILDIFGKLVYDRLKIKAGHTNSGRMSSSASANNVTAEMAKETCLNWFYKIASIRELLPRFYVEAAILKCYSFLTSTEFNQALLRLTRIIRGIGDPLVSIYARCYLCRVGMTVTSDKEYIRENLTDLFAVYYTMFNPRLKNELTRQRLEMPTYLSLYIPALDWIMQGMAVHTPDTVLDEILTKCLAQKNNGLLLNSIVTSFSCNFIALRATKIVHAVQENWDADGFPQAQLLRNLGSSLVMATIDPEEKQQLWADAMKLIGSIQNPGHFIQAIESWAEYTSLAYNLGHVAAILDDLLTHMGQNRVFEHHYPELQAVMDKIVHNTKDLEGLLTLDNFMPVLDLFQKESVKLDVCRSIMLVYKDKIETKTSDPVTTNALMYICKVLNDSVNALTVEDERRQIGGLISHMIKQVNFGRDFESQLAFYVDARATFLNLDTVYATLIHCVNNLAMETRRMVRGQHSRKTGAFVRACAAYCFITIPSIVAVATRMNLYLVSGNIALQNLCLGQADSCFEAAIQLIPELPAVIEVEGKVKSNEMYLSGYISSLLSTLLITPDSPNQGVLYLLRLLLEKIRKYPFDETYSQCEATLVEIYLNILDMLSTAAQESYPYHIPGIVSNDELYGSDGKFIAEVDVLCSKVADQILINLKALADKGQLRVQSNLALELFVRIVRSTDLTRDKQYTLAVNLWNLVTRNKAQLDGKLLAGTLAMDVTQQEYVLRIEQFNQELVQAWNNDHRVTALKIAIQCSKLLADTSVMQFYPSQFVLITDILDIFGKLVYDRLKIKAGQTNSGRMSSSASANNVTAEMAKETCLNWFYKIASIRELLPRFYVEAAILKCYSFLTSTEFNQALLRLTRIIRGIGDPLVSIYARCYLCRVGMTVTSDKEYIRENLTDLFTVYYTMFNPRLKNELTRQRLEMPTYLSLYIPALDWIMQGMAVHTPDTVLDEILTKCLAQKNNGLLLNSIVTSFSFNFIALRATKIVHAIQENWDADGFPQAQLLRNLGSSLVMATIDPEEKQQLWADAMKLIGSIQNPGQFIQAIESWAEYTSLAYNLGHVAAILDDLLTHMGQNRVFEHHYPELQAVMDKIVHNTKDLEGLLTLDNFMPVLDLFQKESVKLDVCRSIMLVYKDKIETKTSDPVTTNALMYICKVLNDSVNALTVEDERRQIGGLISHMIKQVNFGRDFESQLAFYVDARATFLNLDTVYATLIHCVNNLAMETRRMVRGQHSRKTGAFVRACAAYCFITIPSIVAVATRMNLYLVSGNIALQNLCLGQADSCFEAAIQLIPELPAVIEVEGKVKSNEMYLSGYISSLLSTLLITPDSPNQGVLYLLRLLLEKIRKYPFDETYSQCEATLVEIYLNILDMLSTAAQESYPFHIPGIVSNDELYGSDGKFIAEVDVLCSKVADQILINLKALADKGQLRVQSNLALELFVRIVRSTDLTRDKQYTLAVNLWNLVTRNKAQLDGKLLAGTLAMVEQTRKFHGNTVMGKRFEELAIRMRNKLYN</sequence>
<dbReference type="EnsemblMetazoa" id="LLOJ004329-RA">
    <property type="protein sequence ID" value="LLOJ004329-PA"/>
    <property type="gene ID" value="LLOJ004329"/>
</dbReference>
<dbReference type="Proteomes" id="UP000092461">
    <property type="component" value="Unassembled WGS sequence"/>
</dbReference>
<name>A0A1B0GIA9_LUTLO</name>
<dbReference type="InterPro" id="IPR029705">
    <property type="entry name" value="VPS35L"/>
</dbReference>
<proteinExistence type="inferred from homology"/>
<dbReference type="EMBL" id="AJWK01013621">
    <property type="status" value="NOT_ANNOTATED_CDS"/>
    <property type="molecule type" value="Genomic_DNA"/>
</dbReference>
<evidence type="ECO:0000313" key="6">
    <source>
        <dbReference type="EMBL" id="MBC1175703.1"/>
    </source>
</evidence>
<keyword evidence="4" id="KW-0967">Endosome</keyword>
<dbReference type="VEuPathDB" id="VectorBase:LLOJ004329"/>
<protein>
    <submittedName>
        <fullName evidence="6">Putative membrane protein associated with esophageal cancer in s</fullName>
    </submittedName>
</protein>
<reference evidence="6" key="2">
    <citation type="journal article" date="2020" name="BMC">
        <title>Leishmania infection induces a limited differential gene expression in the sand fly midgut.</title>
        <authorList>
            <person name="Coutinho-Abreu I.V."/>
            <person name="Serafim T.D."/>
            <person name="Meneses C."/>
            <person name="Kamhawi S."/>
            <person name="Oliveira F."/>
            <person name="Valenzuela J.G."/>
        </authorList>
    </citation>
    <scope>NUCLEOTIDE SEQUENCE</scope>
    <source>
        <strain evidence="6">Jacobina</strain>
        <tissue evidence="6">Midgut</tissue>
    </source>
</reference>
<dbReference type="GO" id="GO:0015031">
    <property type="term" value="P:protein transport"/>
    <property type="evidence" value="ECO:0007669"/>
    <property type="project" value="UniProtKB-KW"/>
</dbReference>
<organism evidence="7 8">
    <name type="scientific">Lutzomyia longipalpis</name>
    <name type="common">Sand fly</name>
    <dbReference type="NCBI Taxonomy" id="7200"/>
    <lineage>
        <taxon>Eukaryota</taxon>
        <taxon>Metazoa</taxon>
        <taxon>Ecdysozoa</taxon>
        <taxon>Arthropoda</taxon>
        <taxon>Hexapoda</taxon>
        <taxon>Insecta</taxon>
        <taxon>Pterygota</taxon>
        <taxon>Neoptera</taxon>
        <taxon>Endopterygota</taxon>
        <taxon>Diptera</taxon>
        <taxon>Nematocera</taxon>
        <taxon>Psychodoidea</taxon>
        <taxon>Psychodidae</taxon>
        <taxon>Lutzomyia</taxon>
        <taxon>Lutzomyia</taxon>
    </lineage>
</organism>
<dbReference type="VEuPathDB" id="VectorBase:LLONM1_006874"/>
<evidence type="ECO:0000256" key="2">
    <source>
        <dbReference type="ARBA" id="ARBA00010704"/>
    </source>
</evidence>
<reference evidence="8" key="1">
    <citation type="submission" date="2012-05" db="EMBL/GenBank/DDBJ databases">
        <title>Whole Genome Assembly of Lutzomyia longipalpis.</title>
        <authorList>
            <person name="Richards S."/>
            <person name="Qu C."/>
            <person name="Dillon R."/>
            <person name="Worley K."/>
            <person name="Scherer S."/>
            <person name="Batterton M."/>
            <person name="Taylor A."/>
            <person name="Hawes A."/>
            <person name="Hernandez B."/>
            <person name="Kovar C."/>
            <person name="Mandapat C."/>
            <person name="Pham C."/>
            <person name="Qu C."/>
            <person name="Jing C."/>
            <person name="Bess C."/>
            <person name="Bandaranaike D."/>
            <person name="Ngo D."/>
            <person name="Ongeri F."/>
            <person name="Arias F."/>
            <person name="Lara F."/>
            <person name="Weissenberger G."/>
            <person name="Kamau G."/>
            <person name="Han H."/>
            <person name="Shen H."/>
            <person name="Dinh H."/>
            <person name="Khalil I."/>
            <person name="Jones J."/>
            <person name="Shafer J."/>
            <person name="Jayaseelan J."/>
            <person name="Quiroz J."/>
            <person name="Blankenburg K."/>
            <person name="Nguyen L."/>
            <person name="Jackson L."/>
            <person name="Francisco L."/>
            <person name="Tang L.-Y."/>
            <person name="Pu L.-L."/>
            <person name="Perales L."/>
            <person name="Lorensuhewa L."/>
            <person name="Munidasa M."/>
            <person name="Coyle M."/>
            <person name="Taylor M."/>
            <person name="Puazo M."/>
            <person name="Firestine M."/>
            <person name="Scheel M."/>
            <person name="Javaid M."/>
            <person name="Wang M."/>
            <person name="Li M."/>
            <person name="Tabassum N."/>
            <person name="Saada N."/>
            <person name="Osuji N."/>
            <person name="Aqrawi P."/>
            <person name="Fu Q."/>
            <person name="Thornton R."/>
            <person name="Raj R."/>
            <person name="Goodspeed R."/>
            <person name="Mata R."/>
            <person name="Najjar R."/>
            <person name="Gubbala S."/>
            <person name="Lee S."/>
            <person name="Denson S."/>
            <person name="Patil S."/>
            <person name="Macmil S."/>
            <person name="Qi S."/>
            <person name="Matskevitch T."/>
            <person name="Palculict T."/>
            <person name="Mathew T."/>
            <person name="Vee V."/>
            <person name="Velamala V."/>
            <person name="Korchina V."/>
            <person name="Cai W."/>
            <person name="Liu W."/>
            <person name="Dai W."/>
            <person name="Zou X."/>
            <person name="Zhu Y."/>
            <person name="Zhang Y."/>
            <person name="Wu Y.-Q."/>
            <person name="Xin Y."/>
            <person name="Nazarath L."/>
            <person name="Kovar C."/>
            <person name="Han Y."/>
            <person name="Muzny D."/>
            <person name="Gibbs R."/>
        </authorList>
    </citation>
    <scope>NUCLEOTIDE SEQUENCE [LARGE SCALE GENOMIC DNA]</scope>
    <source>
        <strain evidence="8">Jacobina</strain>
    </source>
</reference>
<dbReference type="GO" id="GO:0032456">
    <property type="term" value="P:endocytic recycling"/>
    <property type="evidence" value="ECO:0007669"/>
    <property type="project" value="InterPro"/>
</dbReference>
<evidence type="ECO:0000256" key="3">
    <source>
        <dbReference type="ARBA" id="ARBA00022448"/>
    </source>
</evidence>
<evidence type="ECO:0000256" key="5">
    <source>
        <dbReference type="ARBA" id="ARBA00022927"/>
    </source>
</evidence>
<evidence type="ECO:0000313" key="7">
    <source>
        <dbReference type="EnsemblMetazoa" id="LLOJ004329-PA"/>
    </source>
</evidence>
<comment type="subcellular location">
    <subcellularLocation>
        <location evidence="1">Endosome</location>
    </subcellularLocation>
</comment>
<dbReference type="GO" id="GO:0005768">
    <property type="term" value="C:endosome"/>
    <property type="evidence" value="ECO:0007669"/>
    <property type="project" value="UniProtKB-SubCell"/>
</dbReference>
<evidence type="ECO:0000256" key="1">
    <source>
        <dbReference type="ARBA" id="ARBA00004177"/>
    </source>
</evidence>
<dbReference type="EMBL" id="AJWK01013620">
    <property type="status" value="NOT_ANNOTATED_CDS"/>
    <property type="molecule type" value="Genomic_DNA"/>
</dbReference>
<dbReference type="PANTHER" id="PTHR13673">
    <property type="entry name" value="ESOPHAGEAL CANCER ASSOCIATED PROTEIN"/>
    <property type="match status" value="1"/>
</dbReference>
<reference evidence="7" key="3">
    <citation type="submission" date="2020-05" db="UniProtKB">
        <authorList>
            <consortium name="EnsemblMetazoa"/>
        </authorList>
    </citation>
    <scope>IDENTIFICATION</scope>
    <source>
        <strain evidence="7">Jacobina</strain>
    </source>
</reference>
<dbReference type="EMBL" id="GITU01007000">
    <property type="protein sequence ID" value="MBC1175703.1"/>
    <property type="molecule type" value="Transcribed_RNA"/>
</dbReference>
<accession>A0A1B0GIA9</accession>
<comment type="similarity">
    <text evidence="2">Belongs to the VPS35L family.</text>
</comment>
<evidence type="ECO:0000313" key="8">
    <source>
        <dbReference type="Proteomes" id="UP000092461"/>
    </source>
</evidence>
<keyword evidence="3" id="KW-0813">Transport</keyword>
<keyword evidence="8" id="KW-1185">Reference proteome</keyword>
<evidence type="ECO:0000256" key="4">
    <source>
        <dbReference type="ARBA" id="ARBA00022753"/>
    </source>
</evidence>
<keyword evidence="5" id="KW-0653">Protein transport</keyword>
<dbReference type="PANTHER" id="PTHR13673:SF0">
    <property type="entry name" value="VPS35 ENDOSOMAL PROTEIN-SORTING FACTOR-LIKE"/>
    <property type="match status" value="1"/>
</dbReference>